<dbReference type="PANTHER" id="PTHR43344">
    <property type="entry name" value="PHOSPHOSERINE PHOSPHATASE"/>
    <property type="match status" value="1"/>
</dbReference>
<comment type="caution">
    <text evidence="4">The sequence shown here is derived from an EMBL/GenBank/DDBJ whole genome shotgun (WGS) entry which is preliminary data.</text>
</comment>
<dbReference type="eggNOG" id="COG0560">
    <property type="taxonomic scope" value="Bacteria"/>
</dbReference>
<dbReference type="InterPro" id="IPR050582">
    <property type="entry name" value="HAD-like_SerB"/>
</dbReference>
<keyword evidence="1" id="KW-0479">Metal-binding</keyword>
<gene>
    <name evidence="4" type="ORF">BACSTE_02697</name>
</gene>
<sequence length="352" mass="40104">MFSHHSHTKKKKLQESNNTVLQNKKIKMKELNSTPSKRDKKTFLIHQFLFIILLATSYPTSVFSQTYRKIAGWSDEVNNRIESFLNTTLTMNNRKVAVFDGDGTVIGQVPYYLADEALYRYADKNYKDRNDPQAKSKIAILNRMVKDGNNVGKAYVEDRVHFLAGMTPAEIMDMGYECYLDSYQGKFYPEMKQLIANLKEYGFEVWILTASPEFLYQKFLAEELGLPDTQILGVKSVVANGRLTDEIIMPIPQDDGKANVIPTFIKARPLIVGGNSRGDMDMLNQSCGLKIVVNPDDTTIRGKEDGPMNGYTVKQYWEKEGAVIVKCNDVPNPEIKFHTESWKIRTNKSNPQ</sequence>
<protein>
    <recommendedName>
        <fullName evidence="6">Haloacid dehalogenase-like hydrolase</fullName>
    </recommendedName>
</protein>
<name>B0NT80_BACSE</name>
<dbReference type="Proteomes" id="UP000004713">
    <property type="component" value="Unassembled WGS sequence"/>
</dbReference>
<proteinExistence type="predicted"/>
<dbReference type="InterPro" id="IPR036412">
    <property type="entry name" value="HAD-like_sf"/>
</dbReference>
<organism evidence="4 5">
    <name type="scientific">Bacteroides stercoris ATCC 43183</name>
    <dbReference type="NCBI Taxonomy" id="449673"/>
    <lineage>
        <taxon>Bacteria</taxon>
        <taxon>Pseudomonadati</taxon>
        <taxon>Bacteroidota</taxon>
        <taxon>Bacteroidia</taxon>
        <taxon>Bacteroidales</taxon>
        <taxon>Bacteroidaceae</taxon>
        <taxon>Bacteroides</taxon>
    </lineage>
</organism>
<dbReference type="Gene3D" id="3.40.50.1000">
    <property type="entry name" value="HAD superfamily/HAD-like"/>
    <property type="match status" value="1"/>
</dbReference>
<dbReference type="HOGENOM" id="CLU_876790_0_0_10"/>
<dbReference type="GO" id="GO:0016787">
    <property type="term" value="F:hydrolase activity"/>
    <property type="evidence" value="ECO:0007669"/>
    <property type="project" value="UniProtKB-KW"/>
</dbReference>
<accession>B0NT80</accession>
<dbReference type="PANTHER" id="PTHR43344:SF13">
    <property type="entry name" value="PHOSPHATASE RV3661-RELATED"/>
    <property type="match status" value="1"/>
</dbReference>
<dbReference type="SUPFAM" id="SSF56784">
    <property type="entry name" value="HAD-like"/>
    <property type="match status" value="1"/>
</dbReference>
<keyword evidence="3" id="KW-0460">Magnesium</keyword>
<evidence type="ECO:0000256" key="1">
    <source>
        <dbReference type="ARBA" id="ARBA00022723"/>
    </source>
</evidence>
<reference evidence="4 5" key="2">
    <citation type="submission" date="2007-11" db="EMBL/GenBank/DDBJ databases">
        <authorList>
            <person name="Fulton L."/>
            <person name="Clifton S."/>
            <person name="Fulton B."/>
            <person name="Xu J."/>
            <person name="Minx P."/>
            <person name="Pepin K.H."/>
            <person name="Johnson M."/>
            <person name="Thiruvilangam P."/>
            <person name="Bhonagiri V."/>
            <person name="Nash W.E."/>
            <person name="Mardis E.R."/>
            <person name="Wilson R.K."/>
        </authorList>
    </citation>
    <scope>NUCLEOTIDE SEQUENCE [LARGE SCALE GENOMIC DNA]</scope>
    <source>
        <strain evidence="4 5">ATCC 43183</strain>
    </source>
</reference>
<keyword evidence="2" id="KW-0378">Hydrolase</keyword>
<evidence type="ECO:0008006" key="6">
    <source>
        <dbReference type="Google" id="ProtNLM"/>
    </source>
</evidence>
<evidence type="ECO:0000256" key="3">
    <source>
        <dbReference type="ARBA" id="ARBA00022842"/>
    </source>
</evidence>
<dbReference type="Pfam" id="PF12710">
    <property type="entry name" value="HAD"/>
    <property type="match status" value="1"/>
</dbReference>
<reference evidence="4 5" key="1">
    <citation type="submission" date="2007-11" db="EMBL/GenBank/DDBJ databases">
        <title>Draft genome sequence of Bacteroides stercoris(ATCC 43183).</title>
        <authorList>
            <person name="Sudarsanam P."/>
            <person name="Ley R."/>
            <person name="Guruge J."/>
            <person name="Turnbaugh P.J."/>
            <person name="Mahowald M."/>
            <person name="Liep D."/>
            <person name="Gordon J."/>
        </authorList>
    </citation>
    <scope>NUCLEOTIDE SEQUENCE [LARGE SCALE GENOMIC DNA]</scope>
    <source>
        <strain evidence="4 5">ATCC 43183</strain>
    </source>
</reference>
<evidence type="ECO:0000313" key="4">
    <source>
        <dbReference type="EMBL" id="EDS15007.1"/>
    </source>
</evidence>
<dbReference type="InterPro" id="IPR023214">
    <property type="entry name" value="HAD_sf"/>
</dbReference>
<dbReference type="AlphaFoldDB" id="B0NT80"/>
<dbReference type="EMBL" id="ABFZ02000020">
    <property type="protein sequence ID" value="EDS15007.1"/>
    <property type="molecule type" value="Genomic_DNA"/>
</dbReference>
<dbReference type="GO" id="GO:0046872">
    <property type="term" value="F:metal ion binding"/>
    <property type="evidence" value="ECO:0007669"/>
    <property type="project" value="UniProtKB-KW"/>
</dbReference>
<evidence type="ECO:0000313" key="5">
    <source>
        <dbReference type="Proteomes" id="UP000004713"/>
    </source>
</evidence>
<evidence type="ECO:0000256" key="2">
    <source>
        <dbReference type="ARBA" id="ARBA00022801"/>
    </source>
</evidence>